<dbReference type="GO" id="GO:0005737">
    <property type="term" value="C:cytoplasm"/>
    <property type="evidence" value="ECO:0007669"/>
    <property type="project" value="InterPro"/>
</dbReference>
<protein>
    <submittedName>
        <fullName evidence="3">Clock protein</fullName>
    </submittedName>
</protein>
<feature type="compositionally biased region" description="Low complexity" evidence="2">
    <location>
        <begin position="38"/>
        <end position="49"/>
    </location>
</feature>
<feature type="compositionally biased region" description="Polar residues" evidence="2">
    <location>
        <begin position="828"/>
        <end position="844"/>
    </location>
</feature>
<dbReference type="VEuPathDB" id="FungiDB:SPBR_06456"/>
<feature type="compositionally biased region" description="Polar residues" evidence="2">
    <location>
        <begin position="726"/>
        <end position="739"/>
    </location>
</feature>
<feature type="compositionally biased region" description="Low complexity" evidence="2">
    <location>
        <begin position="902"/>
        <end position="917"/>
    </location>
</feature>
<feature type="region of interest" description="Disordered" evidence="2">
    <location>
        <begin position="249"/>
        <end position="342"/>
    </location>
</feature>
<keyword evidence="4" id="KW-1185">Reference proteome</keyword>
<feature type="compositionally biased region" description="Basic residues" evidence="2">
    <location>
        <begin position="274"/>
        <end position="285"/>
    </location>
</feature>
<feature type="region of interest" description="Disordered" evidence="2">
    <location>
        <begin position="823"/>
        <end position="844"/>
    </location>
</feature>
<accession>A0A0C2IQ27</accession>
<feature type="region of interest" description="Disordered" evidence="2">
    <location>
        <begin position="901"/>
        <end position="920"/>
    </location>
</feature>
<dbReference type="EMBL" id="AWTV01000009">
    <property type="protein sequence ID" value="KIH89035.1"/>
    <property type="molecule type" value="Genomic_DNA"/>
</dbReference>
<organism evidence="3 4">
    <name type="scientific">Sporothrix brasiliensis 5110</name>
    <dbReference type="NCBI Taxonomy" id="1398154"/>
    <lineage>
        <taxon>Eukaryota</taxon>
        <taxon>Fungi</taxon>
        <taxon>Dikarya</taxon>
        <taxon>Ascomycota</taxon>
        <taxon>Pezizomycotina</taxon>
        <taxon>Sordariomycetes</taxon>
        <taxon>Sordariomycetidae</taxon>
        <taxon>Ophiostomatales</taxon>
        <taxon>Ophiostomataceae</taxon>
        <taxon>Sporothrix</taxon>
    </lineage>
</organism>
<dbReference type="Pfam" id="PF09421">
    <property type="entry name" value="FRQ"/>
    <property type="match status" value="2"/>
</dbReference>
<feature type="compositionally biased region" description="Basic and acidic residues" evidence="2">
    <location>
        <begin position="418"/>
        <end position="427"/>
    </location>
</feature>
<dbReference type="InterPro" id="IPR018554">
    <property type="entry name" value="FRQ"/>
</dbReference>
<feature type="compositionally biased region" description="Polar residues" evidence="2">
    <location>
        <begin position="99"/>
        <end position="108"/>
    </location>
</feature>
<feature type="compositionally biased region" description="Low complexity" evidence="2">
    <location>
        <begin position="689"/>
        <end position="703"/>
    </location>
</feature>
<feature type="compositionally biased region" description="Low complexity" evidence="2">
    <location>
        <begin position="651"/>
        <end position="666"/>
    </location>
</feature>
<dbReference type="GO" id="GO:0007623">
    <property type="term" value="P:circadian rhythm"/>
    <property type="evidence" value="ECO:0007669"/>
    <property type="project" value="InterPro"/>
</dbReference>
<dbReference type="GO" id="GO:0006355">
    <property type="term" value="P:regulation of DNA-templated transcription"/>
    <property type="evidence" value="ECO:0007669"/>
    <property type="project" value="InterPro"/>
</dbReference>
<proteinExistence type="predicted"/>
<feature type="region of interest" description="Disordered" evidence="2">
    <location>
        <begin position="726"/>
        <end position="805"/>
    </location>
</feature>
<feature type="coiled-coil region" evidence="1">
    <location>
        <begin position="183"/>
        <end position="217"/>
    </location>
</feature>
<feature type="compositionally biased region" description="Basic residues" evidence="2">
    <location>
        <begin position="1"/>
        <end position="11"/>
    </location>
</feature>
<evidence type="ECO:0000256" key="2">
    <source>
        <dbReference type="SAM" id="MobiDB-lite"/>
    </source>
</evidence>
<dbReference type="RefSeq" id="XP_040617045.1">
    <property type="nucleotide sequence ID" value="XM_040764712.1"/>
</dbReference>
<keyword evidence="1" id="KW-0175">Coiled coil</keyword>
<feature type="region of interest" description="Disordered" evidence="2">
    <location>
        <begin position="1"/>
        <end position="158"/>
    </location>
</feature>
<feature type="compositionally biased region" description="Basic and acidic residues" evidence="2">
    <location>
        <begin position="547"/>
        <end position="558"/>
    </location>
</feature>
<sequence>MDNGKKTRRRRMEAPGFDMTGNGKQNPSDPPIPHPLRQSSSASQNNNSAPHTQQQAERGNPRRGPSRNDGTAVASADNSHDGSPAGQQRSKSPNRKSDASGNSGTSMMTDAKKWFDNSNNNPTATFEASPPDGSYFGKRESSSDDANPDLPLMSPQLAPPFVSPDASFLPATLIHATTRSSSSEDYRSVIDDLTIENKRLKEQLKRYQQNANRDVLENEKLFEIKMHGLPRRKKQELEATLRDFAAGLADSTSNDSSSRLHREKSSSSKDHSQQAHKHHHHHHHNGSALYSLSGSRSKNASNSSSRSRPVDSAYASMSMGGHSAGTSLTRPPYGDVKARTSSEQKVERYLKDIPEGLYPQYSFNGLGDNEKKKLIVRRLEQLFTGKIGGRYSRQARFAVPESANVRGTTSVAAAAGDRSAKSADARKSSSRSGTSGDSGSAPAVNMVSDASMPAVSGTVAVNVPVLTSHDSLEPVREARIQSRSSGHKQSKSHDNGSASNSHSNGDESGNGNGNGSGSGHGNVPSHSATSSGNGNGKHVASSVPDQRPTRPLDLDPDRVQVPADNMEYIRHLGLVPPEIGPQSVSKKIDVSPDADGWVYLNLLANLAQLHILNVAPDFIRQAVVEKSTKFQLSPDGQKVRWRGGMDGTKFSSDSGSSGDRSQHSQSTDADDGSDETGQRKRAKTSENNSASAQSSGKKQSKAGLQDSNASSSFHYKPLFVHQNSSPLLTSGEEMSSQDSDLPEAIRKHGSRVAQSNTKSRNRHDAKSKTKGSSISNSNGNSNTNMDASRYDNSRSGSSKPGTKRKTDGVIVYYSGMPFCTDLAGDSSGEASPTTNETSTLQTQDSMDDALQGRPTVHRSSSGSYIPFRPLTDYMSLSMEEWAGLGLLGIGTVGRNEPAASVNDNMSSSDSFISNTSNQEESNDDLMVLDYSSETDATSVDTEEPLLEASGINRVFPEDHFALRVTTERPFDPKGYINACEDEDAGVDDSVQNSDSNPRDRDSFSMASLANRVASLKQQTPPVSAAVAMKNKAPSVVINYVSAIYQKREPAELPRPAMFYPPFSSTSESEEEEDLLDSEGGEDEDESLLASSSVISRRANPHYSVNNASLASHAMMSSGEDGDVEADGSRETMELEDSI</sequence>
<feature type="region of interest" description="Disordered" evidence="2">
    <location>
        <begin position="1054"/>
        <end position="1138"/>
    </location>
</feature>
<feature type="compositionally biased region" description="Gly residues" evidence="2">
    <location>
        <begin position="508"/>
        <end position="520"/>
    </location>
</feature>
<feature type="region of interest" description="Disordered" evidence="2">
    <location>
        <begin position="404"/>
        <end position="445"/>
    </location>
</feature>
<feature type="region of interest" description="Disordered" evidence="2">
    <location>
        <begin position="635"/>
        <end position="709"/>
    </location>
</feature>
<feature type="compositionally biased region" description="Low complexity" evidence="2">
    <location>
        <begin position="770"/>
        <end position="784"/>
    </location>
</feature>
<dbReference type="OrthoDB" id="2536795at2759"/>
<feature type="compositionally biased region" description="Low complexity" evidence="2">
    <location>
        <begin position="430"/>
        <end position="440"/>
    </location>
</feature>
<dbReference type="Proteomes" id="UP000031575">
    <property type="component" value="Unassembled WGS sequence"/>
</dbReference>
<dbReference type="HOGENOM" id="CLU_007103_0_0_1"/>
<evidence type="ECO:0000256" key="1">
    <source>
        <dbReference type="SAM" id="Coils"/>
    </source>
</evidence>
<feature type="compositionally biased region" description="Low complexity" evidence="2">
    <location>
        <begin position="291"/>
        <end position="312"/>
    </location>
</feature>
<dbReference type="AlphaFoldDB" id="A0A0C2IQ27"/>
<reference evidence="3 4" key="1">
    <citation type="journal article" date="2014" name="BMC Genomics">
        <title>Comparative genomics of the major fungal agents of human and animal Sporotrichosis: Sporothrix schenckii and Sporothrix brasiliensis.</title>
        <authorList>
            <person name="Teixeira M.M."/>
            <person name="de Almeida L.G."/>
            <person name="Kubitschek-Barreira P."/>
            <person name="Alves F.L."/>
            <person name="Kioshima E.S."/>
            <person name="Abadio A.K."/>
            <person name="Fernandes L."/>
            <person name="Derengowski L.S."/>
            <person name="Ferreira K.S."/>
            <person name="Souza R.C."/>
            <person name="Ruiz J.C."/>
            <person name="de Andrade N.C."/>
            <person name="Paes H.C."/>
            <person name="Nicola A.M."/>
            <person name="Albuquerque P."/>
            <person name="Gerber A.L."/>
            <person name="Martins V.P."/>
            <person name="Peconick L.D."/>
            <person name="Neto A.V."/>
            <person name="Chaucanez C.B."/>
            <person name="Silva P.A."/>
            <person name="Cunha O.L."/>
            <person name="de Oliveira F.F."/>
            <person name="dos Santos T.C."/>
            <person name="Barros A.L."/>
            <person name="Soares M.A."/>
            <person name="de Oliveira L.M."/>
            <person name="Marini M.M."/>
            <person name="Villalobos-Duno H."/>
            <person name="Cunha M.M."/>
            <person name="de Hoog S."/>
            <person name="da Silveira J.F."/>
            <person name="Henrissat B."/>
            <person name="Nino-Vega G.A."/>
            <person name="Cisalpino P.S."/>
            <person name="Mora-Montes H.M."/>
            <person name="Almeida S.R."/>
            <person name="Stajich J.E."/>
            <person name="Lopes-Bezerra L.M."/>
            <person name="Vasconcelos A.T."/>
            <person name="Felipe M.S."/>
        </authorList>
    </citation>
    <scope>NUCLEOTIDE SEQUENCE [LARGE SCALE GENOMIC DNA]</scope>
    <source>
        <strain evidence="3 4">5110</strain>
    </source>
</reference>
<comment type="caution">
    <text evidence="3">The sequence shown here is derived from an EMBL/GenBank/DDBJ whole genome shotgun (WGS) entry which is preliminary data.</text>
</comment>
<feature type="compositionally biased region" description="Acidic residues" evidence="2">
    <location>
        <begin position="1067"/>
        <end position="1086"/>
    </location>
</feature>
<dbReference type="GeneID" id="63679633"/>
<feature type="compositionally biased region" description="Polar residues" evidence="2">
    <location>
        <begin position="116"/>
        <end position="126"/>
    </location>
</feature>
<name>A0A0C2IQ27_9PEZI</name>
<feature type="compositionally biased region" description="Basic and acidic residues" evidence="2">
    <location>
        <begin position="258"/>
        <end position="273"/>
    </location>
</feature>
<feature type="region of interest" description="Disordered" evidence="2">
    <location>
        <begin position="472"/>
        <end position="558"/>
    </location>
</feature>
<gene>
    <name evidence="3" type="ORF">SPBR_06456</name>
</gene>
<feature type="region of interest" description="Disordered" evidence="2">
    <location>
        <begin position="980"/>
        <end position="1002"/>
    </location>
</feature>
<evidence type="ECO:0000313" key="3">
    <source>
        <dbReference type="EMBL" id="KIH89035.1"/>
    </source>
</evidence>
<evidence type="ECO:0000313" key="4">
    <source>
        <dbReference type="Proteomes" id="UP000031575"/>
    </source>
</evidence>
<dbReference type="GO" id="GO:0005634">
    <property type="term" value="C:nucleus"/>
    <property type="evidence" value="ECO:0007669"/>
    <property type="project" value="InterPro"/>
</dbReference>